<dbReference type="Pfam" id="PF01596">
    <property type="entry name" value="Methyltransf_3"/>
    <property type="match status" value="1"/>
</dbReference>
<organism evidence="4 5">
    <name type="scientific">Hyphobacterium vulgare</name>
    <dbReference type="NCBI Taxonomy" id="1736751"/>
    <lineage>
        <taxon>Bacteria</taxon>
        <taxon>Pseudomonadati</taxon>
        <taxon>Pseudomonadota</taxon>
        <taxon>Alphaproteobacteria</taxon>
        <taxon>Maricaulales</taxon>
        <taxon>Maricaulaceae</taxon>
        <taxon>Hyphobacterium</taxon>
    </lineage>
</organism>
<dbReference type="RefSeq" id="WP_343165309.1">
    <property type="nucleotide sequence ID" value="NZ_JBHRSV010000005.1"/>
</dbReference>
<proteinExistence type="predicted"/>
<reference evidence="5" key="1">
    <citation type="journal article" date="2019" name="Int. J. Syst. Evol. Microbiol.">
        <title>The Global Catalogue of Microorganisms (GCM) 10K type strain sequencing project: providing services to taxonomists for standard genome sequencing and annotation.</title>
        <authorList>
            <consortium name="The Broad Institute Genomics Platform"/>
            <consortium name="The Broad Institute Genome Sequencing Center for Infectious Disease"/>
            <person name="Wu L."/>
            <person name="Ma J."/>
        </authorList>
    </citation>
    <scope>NUCLEOTIDE SEQUENCE [LARGE SCALE GENOMIC DNA]</scope>
    <source>
        <strain evidence="5">KCTC 52487</strain>
    </source>
</reference>
<dbReference type="Gene3D" id="3.40.50.150">
    <property type="entry name" value="Vaccinia Virus protein VP39"/>
    <property type="match status" value="1"/>
</dbReference>
<keyword evidence="5" id="KW-1185">Reference proteome</keyword>
<dbReference type="PANTHER" id="PTHR10509">
    <property type="entry name" value="O-METHYLTRANSFERASE-RELATED"/>
    <property type="match status" value="1"/>
</dbReference>
<accession>A0ABV6ZVV7</accession>
<protein>
    <submittedName>
        <fullName evidence="4">O-methyltransferase</fullName>
        <ecNumber evidence="4">2.1.1.-</ecNumber>
    </submittedName>
</protein>
<keyword evidence="1 4" id="KW-0489">Methyltransferase</keyword>
<keyword evidence="2 4" id="KW-0808">Transferase</keyword>
<dbReference type="SUPFAM" id="SSF53335">
    <property type="entry name" value="S-adenosyl-L-methionine-dependent methyltransferases"/>
    <property type="match status" value="1"/>
</dbReference>
<dbReference type="EC" id="2.1.1.-" evidence="4"/>
<dbReference type="InterPro" id="IPR002935">
    <property type="entry name" value="SAM_O-MeTrfase"/>
</dbReference>
<dbReference type="InterPro" id="IPR050362">
    <property type="entry name" value="Cation-dep_OMT"/>
</dbReference>
<evidence type="ECO:0000256" key="1">
    <source>
        <dbReference type="ARBA" id="ARBA00022603"/>
    </source>
</evidence>
<dbReference type="PANTHER" id="PTHR10509:SF14">
    <property type="entry name" value="CAFFEOYL-COA O-METHYLTRANSFERASE 3-RELATED"/>
    <property type="match status" value="1"/>
</dbReference>
<evidence type="ECO:0000256" key="3">
    <source>
        <dbReference type="ARBA" id="ARBA00022691"/>
    </source>
</evidence>
<dbReference type="GO" id="GO:0008168">
    <property type="term" value="F:methyltransferase activity"/>
    <property type="evidence" value="ECO:0007669"/>
    <property type="project" value="UniProtKB-KW"/>
</dbReference>
<dbReference type="EMBL" id="JBHRSV010000005">
    <property type="protein sequence ID" value="MFC2925541.1"/>
    <property type="molecule type" value="Genomic_DNA"/>
</dbReference>
<sequence length="223" mass="24247">MSRSIGLNETLTDYLRSMNPEEHPALKRCREDTQERGDARMQISPEQGAFMAFLAGLSDAKVAVEVGVFTGYSAMAVAMAMKHRHGEQARLYALDRDPGLIALAEGYWADGDVDDVIQPIIGDARRTLSELAAEGLAESVDFMFVDADKTGYGDYYAAALTLLRPGGIVLFDNVLWGGSVADPAKTDADTEALRALAKRVRDDDRVDQVFTAIGDGLLIAMKR</sequence>
<name>A0ABV6ZVV7_9PROT</name>
<evidence type="ECO:0000313" key="4">
    <source>
        <dbReference type="EMBL" id="MFC2925541.1"/>
    </source>
</evidence>
<evidence type="ECO:0000256" key="2">
    <source>
        <dbReference type="ARBA" id="ARBA00022679"/>
    </source>
</evidence>
<dbReference type="InterPro" id="IPR029063">
    <property type="entry name" value="SAM-dependent_MTases_sf"/>
</dbReference>
<keyword evidence="3" id="KW-0949">S-adenosyl-L-methionine</keyword>
<gene>
    <name evidence="4" type="ORF">ACFOOR_05435</name>
</gene>
<dbReference type="CDD" id="cd02440">
    <property type="entry name" value="AdoMet_MTases"/>
    <property type="match status" value="1"/>
</dbReference>
<dbReference type="Proteomes" id="UP001595379">
    <property type="component" value="Unassembled WGS sequence"/>
</dbReference>
<dbReference type="GO" id="GO:0032259">
    <property type="term" value="P:methylation"/>
    <property type="evidence" value="ECO:0007669"/>
    <property type="project" value="UniProtKB-KW"/>
</dbReference>
<evidence type="ECO:0000313" key="5">
    <source>
        <dbReference type="Proteomes" id="UP001595379"/>
    </source>
</evidence>
<comment type="caution">
    <text evidence="4">The sequence shown here is derived from an EMBL/GenBank/DDBJ whole genome shotgun (WGS) entry which is preliminary data.</text>
</comment>
<dbReference type="PROSITE" id="PS51682">
    <property type="entry name" value="SAM_OMT_I"/>
    <property type="match status" value="1"/>
</dbReference>